<evidence type="ECO:0000259" key="1">
    <source>
        <dbReference type="PROSITE" id="PS50883"/>
    </source>
</evidence>
<dbReference type="GO" id="GO:0071111">
    <property type="term" value="F:cyclic-guanylate-specific phosphodiesterase activity"/>
    <property type="evidence" value="ECO:0007669"/>
    <property type="project" value="InterPro"/>
</dbReference>
<dbReference type="SMART" id="SM00052">
    <property type="entry name" value="EAL"/>
    <property type="match status" value="1"/>
</dbReference>
<evidence type="ECO:0000313" key="3">
    <source>
        <dbReference type="Proteomes" id="UP001242045"/>
    </source>
</evidence>
<dbReference type="PANTHER" id="PTHR33121">
    <property type="entry name" value="CYCLIC DI-GMP PHOSPHODIESTERASE PDEF"/>
    <property type="match status" value="1"/>
</dbReference>
<name>A0AAW8D3G3_9BURK</name>
<organism evidence="2 3">
    <name type="scientific">Variovorax boronicumulans</name>
    <dbReference type="NCBI Taxonomy" id="436515"/>
    <lineage>
        <taxon>Bacteria</taxon>
        <taxon>Pseudomonadati</taxon>
        <taxon>Pseudomonadota</taxon>
        <taxon>Betaproteobacteria</taxon>
        <taxon>Burkholderiales</taxon>
        <taxon>Comamonadaceae</taxon>
        <taxon>Variovorax</taxon>
    </lineage>
</organism>
<dbReference type="PROSITE" id="PS50883">
    <property type="entry name" value="EAL"/>
    <property type="match status" value="1"/>
</dbReference>
<dbReference type="AlphaFoldDB" id="A0AAW8D3G3"/>
<proteinExistence type="predicted"/>
<reference evidence="2" key="1">
    <citation type="submission" date="2023-07" db="EMBL/GenBank/DDBJ databases">
        <title>Sorghum-associated microbial communities from plants grown in Nebraska, USA.</title>
        <authorList>
            <person name="Schachtman D."/>
        </authorList>
    </citation>
    <scope>NUCLEOTIDE SEQUENCE</scope>
    <source>
        <strain evidence="2">DS3754</strain>
    </source>
</reference>
<dbReference type="InterPro" id="IPR001633">
    <property type="entry name" value="EAL_dom"/>
</dbReference>
<dbReference type="Pfam" id="PF00563">
    <property type="entry name" value="EAL"/>
    <property type="match status" value="1"/>
</dbReference>
<protein>
    <submittedName>
        <fullName evidence="2">EAL domain-containing protein (Putative c-di-GMP-specific phosphodiesterase class I)</fullName>
    </submittedName>
</protein>
<dbReference type="InterPro" id="IPR050706">
    <property type="entry name" value="Cyclic-di-GMP_PDE-like"/>
</dbReference>
<feature type="domain" description="EAL" evidence="1">
    <location>
        <begin position="186"/>
        <end position="438"/>
    </location>
</feature>
<dbReference type="Proteomes" id="UP001242045">
    <property type="component" value="Unassembled WGS sequence"/>
</dbReference>
<dbReference type="EMBL" id="JAUSRD010000010">
    <property type="protein sequence ID" value="MDP9895034.1"/>
    <property type="molecule type" value="Genomic_DNA"/>
</dbReference>
<evidence type="ECO:0000313" key="2">
    <source>
        <dbReference type="EMBL" id="MDP9895034.1"/>
    </source>
</evidence>
<accession>A0AAW8D3G3</accession>
<dbReference type="SUPFAM" id="SSF141868">
    <property type="entry name" value="EAL domain-like"/>
    <property type="match status" value="1"/>
</dbReference>
<comment type="caution">
    <text evidence="2">The sequence shown here is derived from an EMBL/GenBank/DDBJ whole genome shotgun (WGS) entry which is preliminary data.</text>
</comment>
<dbReference type="RefSeq" id="WP_307685897.1">
    <property type="nucleotide sequence ID" value="NZ_JAUSRD010000010.1"/>
</dbReference>
<gene>
    <name evidence="2" type="ORF">J2W31_004159</name>
</gene>
<dbReference type="Gene3D" id="3.20.20.450">
    <property type="entry name" value="EAL domain"/>
    <property type="match status" value="1"/>
</dbReference>
<dbReference type="CDD" id="cd01948">
    <property type="entry name" value="EAL"/>
    <property type="match status" value="1"/>
</dbReference>
<dbReference type="PANTHER" id="PTHR33121:SF23">
    <property type="entry name" value="CYCLIC DI-GMP PHOSPHODIESTERASE PDEB"/>
    <property type="match status" value="1"/>
</dbReference>
<dbReference type="InterPro" id="IPR035919">
    <property type="entry name" value="EAL_sf"/>
</dbReference>
<sequence>MSALLQITDVPYRASMPAKPDRLPKVSSLGRSSLSLVPARRACAVVLIENLLQLAQAYGPDFAISASREIRRRLCARFLTSVKADLACLRDDCFLLWSNDSFARDGCCEERFASEQLETLLSNLGSEPIRAKGIAALVQLHVNWIDVRAPDQRDRSEVALSLWTAQPFPDSHDKPTDGWRQLYRADMDIAVRLSEALQAERLALEWRPVIDAYASASTLYWEARPHIPRQPDESASLTPDVFLPCLQRLGLTRAFDRLVARQVIDALRQQPLLHLGVRLFAQSARVDHWWASLLSILQSAPELASRLTVEIPDGMAFSNLQSVRNFCARLQSFGCRIAIKDFGSGRGNLAAAQACRPDIIKLDASFLRRARESELGGECLRDMLALCGHLAAHVVVDGVEREDDLDIALDAGVQWVQGYHLRATEEPSEFGARMNSTQRGFA</sequence>